<dbReference type="InterPro" id="IPR056396">
    <property type="entry name" value="HEAT_SCC3-SA"/>
</dbReference>
<evidence type="ECO:0000259" key="2">
    <source>
        <dbReference type="PROSITE" id="PS51425"/>
    </source>
</evidence>
<evidence type="ECO:0000313" key="4">
    <source>
        <dbReference type="Proteomes" id="UP000053029"/>
    </source>
</evidence>
<dbReference type="EMBL" id="KN846971">
    <property type="protein sequence ID" value="KIW82320.1"/>
    <property type="molecule type" value="Genomic_DNA"/>
</dbReference>
<feature type="compositionally biased region" description="Acidic residues" evidence="1">
    <location>
        <begin position="1150"/>
        <end position="1172"/>
    </location>
</feature>
<feature type="compositionally biased region" description="Acidic residues" evidence="1">
    <location>
        <begin position="1180"/>
        <end position="1195"/>
    </location>
</feature>
<dbReference type="InterPro" id="IPR016024">
    <property type="entry name" value="ARM-type_fold"/>
</dbReference>
<protein>
    <recommendedName>
        <fullName evidence="2">SCD domain-containing protein</fullName>
    </recommendedName>
</protein>
<feature type="compositionally biased region" description="Low complexity" evidence="1">
    <location>
        <begin position="1"/>
        <end position="12"/>
    </location>
</feature>
<proteinExistence type="predicted"/>
<dbReference type="HOGENOM" id="CLU_003254_0_0_1"/>
<reference evidence="3 4" key="1">
    <citation type="submission" date="2015-01" db="EMBL/GenBank/DDBJ databases">
        <title>The Genome Sequence of Fonsecaea pedrosoi CBS 271.37.</title>
        <authorList>
            <consortium name="The Broad Institute Genomics Platform"/>
            <person name="Cuomo C."/>
            <person name="de Hoog S."/>
            <person name="Gorbushina A."/>
            <person name="Stielow B."/>
            <person name="Teixiera M."/>
            <person name="Abouelleil A."/>
            <person name="Chapman S.B."/>
            <person name="Priest M."/>
            <person name="Young S.K."/>
            <person name="Wortman J."/>
            <person name="Nusbaum C."/>
            <person name="Birren B."/>
        </authorList>
    </citation>
    <scope>NUCLEOTIDE SEQUENCE [LARGE SCALE GENOMIC DNA]</scope>
    <source>
        <strain evidence="3 4">CBS 271.37</strain>
    </source>
</reference>
<dbReference type="GO" id="GO:0007062">
    <property type="term" value="P:sister chromatid cohesion"/>
    <property type="evidence" value="ECO:0007669"/>
    <property type="project" value="UniProtKB-ARBA"/>
</dbReference>
<dbReference type="GO" id="GO:0005634">
    <property type="term" value="C:nucleus"/>
    <property type="evidence" value="ECO:0007669"/>
    <property type="project" value="TreeGrafter"/>
</dbReference>
<dbReference type="InterPro" id="IPR039662">
    <property type="entry name" value="Cohesin_Scc3/SA"/>
</dbReference>
<sequence>MELADSSPSGSPESRRRSGRVVRKPAIYSQEQRDNSLPPNGIGKRKRGANAIDGNDEESEEDEEDEEEDDEDESDESEPDEEELKDQRRAQRAKAAATKPATKRVKTTSTTLAIRSANIQSKPAARSSKSSKAHARPSQAHQEGLYADIFGRGRSSEDAASSWFEEVRKDSVGALRDLVNFVLQCIGCNSKVEQQDIEDLDSVPSKLGDVLQEYEQQKPGDYPLISKQKSYVGFQHVLEEFFRAIIKVLHMSSAFYDQPEIYDNIHVWIATMSGANYKSFRHTATIISLAMSTALCEIAKELQDTMATLKAQLDAEKNKKRPNKARIKSIEESQRSAESKLEAIDTQLRDAFDTVYVHRYRDVEERIRAPCVTALGNWIVLYRKMFLEGQYLRYLGWVLNDTSAHTRLEDIKQLKRLFSNKNNIAALRAFTDRFRSRLVEMGARDADISVRVEAIELLDRLRDAELLDPDDVDTIGRLIFDSEPRIRKAVAKFFVSSIEDLYRYTIEDFEEAEYEAALPDASNVEDFMVPTKSWIKYQSLGLTLAGYHSDEESLDGTTTQSLPVTSISESRYTLATQSIFPHMVELQQWEHLAGYLLFDHTSIPSQGEVDDIDFRVQNAYKLGAGEDIILLHVLHAAVKSYLQSILDPPTGRKTNATKDQIRQKQELAAQNLTTVLPQLSNKFGSTPQAASSILLIEQLLDIGLINELQSGEANYSAVLDDIAKQIMSHSNRRVLGAACAALRNALSYEPSREAALAKIQEIWTESIVMLVDLLQGEAAWTRGSLDKPSLTEVVNTIIRLAELAGVNDCSYVIESKLGTGTSRKRKGNTNTPRTLLDLLLQLLQRGVPDQDTAAFAGLEDELCRAVIELFSRYFRWKVVVWKTAVEANDEAQLSTTSLSEFATTKTEFVATIAPVIQMRKHLDPVRYQAILSVLELFTLCAITRSLRPDKGDLDDDIKQNLRGLITYIPDDIVQEVMITFEKMEQSFAKKTHRKIESSGNRKSGGLGGRNEEDEDEDDVEKPPEDSDDEQDNSDDEADEDEVGEDEGGQRSRSAKKQAALLLENSFCQLTSKIIFALVGGVVQDEKVVRERLLLNRTKLGKNYSTILGYLDEKKKLAKRKGGKAISEKGKDKKGMGEKDKAGKKAISEEMVLEDDDVEDPDVPPEEDQDEDEAQRQRELLEDEVDDHGSGDDDDDGAGKKQVGQPAEGNEDDDDDDDIMGD</sequence>
<dbReference type="PANTHER" id="PTHR11199:SF0">
    <property type="entry name" value="LD34181P-RELATED"/>
    <property type="match status" value="1"/>
</dbReference>
<feature type="compositionally biased region" description="Acidic residues" evidence="1">
    <location>
        <begin position="1208"/>
        <end position="1221"/>
    </location>
</feature>
<dbReference type="Gene3D" id="1.25.10.10">
    <property type="entry name" value="Leucine-rich Repeat Variant"/>
    <property type="match status" value="1"/>
</dbReference>
<dbReference type="InterPro" id="IPR020839">
    <property type="entry name" value="SCD"/>
</dbReference>
<dbReference type="GeneID" id="25304837"/>
<feature type="compositionally biased region" description="Polar residues" evidence="1">
    <location>
        <begin position="109"/>
        <end position="120"/>
    </location>
</feature>
<evidence type="ECO:0000313" key="3">
    <source>
        <dbReference type="EMBL" id="KIW82320.1"/>
    </source>
</evidence>
<feature type="region of interest" description="Disordered" evidence="1">
    <location>
        <begin position="1118"/>
        <end position="1221"/>
    </location>
</feature>
<dbReference type="PANTHER" id="PTHR11199">
    <property type="entry name" value="STROMAL ANTIGEN"/>
    <property type="match status" value="1"/>
</dbReference>
<feature type="compositionally biased region" description="Acidic residues" evidence="1">
    <location>
        <begin position="54"/>
        <end position="84"/>
    </location>
</feature>
<dbReference type="Pfam" id="PF24571">
    <property type="entry name" value="HEAT_SCC3-SA"/>
    <property type="match status" value="1"/>
</dbReference>
<dbReference type="GO" id="GO:0000785">
    <property type="term" value="C:chromatin"/>
    <property type="evidence" value="ECO:0007669"/>
    <property type="project" value="TreeGrafter"/>
</dbReference>
<organism evidence="3 4">
    <name type="scientific">Fonsecaea pedrosoi CBS 271.37</name>
    <dbReference type="NCBI Taxonomy" id="1442368"/>
    <lineage>
        <taxon>Eukaryota</taxon>
        <taxon>Fungi</taxon>
        <taxon>Dikarya</taxon>
        <taxon>Ascomycota</taxon>
        <taxon>Pezizomycotina</taxon>
        <taxon>Eurotiomycetes</taxon>
        <taxon>Chaetothyriomycetidae</taxon>
        <taxon>Chaetothyriales</taxon>
        <taxon>Herpotrichiellaceae</taxon>
        <taxon>Fonsecaea</taxon>
    </lineage>
</organism>
<feature type="domain" description="SCD" evidence="2">
    <location>
        <begin position="356"/>
        <end position="441"/>
    </location>
</feature>
<dbReference type="VEuPathDB" id="FungiDB:Z517_05347"/>
<evidence type="ECO:0000256" key="1">
    <source>
        <dbReference type="SAM" id="MobiDB-lite"/>
    </source>
</evidence>
<name>A0A0D2GUM4_9EURO</name>
<feature type="compositionally biased region" description="Basic and acidic residues" evidence="1">
    <location>
        <begin position="1125"/>
        <end position="1147"/>
    </location>
</feature>
<dbReference type="AlphaFoldDB" id="A0A0D2GUM4"/>
<dbReference type="PROSITE" id="PS51425">
    <property type="entry name" value="SCD"/>
    <property type="match status" value="1"/>
</dbReference>
<dbReference type="GO" id="GO:0008278">
    <property type="term" value="C:cohesin complex"/>
    <property type="evidence" value="ECO:0007669"/>
    <property type="project" value="TreeGrafter"/>
</dbReference>
<dbReference type="InterPro" id="IPR013721">
    <property type="entry name" value="STAG"/>
</dbReference>
<feature type="region of interest" description="Disordered" evidence="1">
    <location>
        <begin position="989"/>
        <end position="1052"/>
    </location>
</feature>
<dbReference type="InterPro" id="IPR011989">
    <property type="entry name" value="ARM-like"/>
</dbReference>
<feature type="compositionally biased region" description="Acidic residues" evidence="1">
    <location>
        <begin position="1011"/>
        <end position="1046"/>
    </location>
</feature>
<dbReference type="SUPFAM" id="SSF48371">
    <property type="entry name" value="ARM repeat"/>
    <property type="match status" value="1"/>
</dbReference>
<keyword evidence="4" id="KW-1185">Reference proteome</keyword>
<dbReference type="Pfam" id="PF21581">
    <property type="entry name" value="SCD"/>
    <property type="match status" value="1"/>
</dbReference>
<feature type="region of interest" description="Disordered" evidence="1">
    <location>
        <begin position="1"/>
        <end position="142"/>
    </location>
</feature>
<dbReference type="OrthoDB" id="498590at2759"/>
<gene>
    <name evidence="3" type="ORF">Z517_05347</name>
</gene>
<dbReference type="STRING" id="1442368.A0A0D2GUM4"/>
<dbReference type="RefSeq" id="XP_013286128.1">
    <property type="nucleotide sequence ID" value="XM_013430674.1"/>
</dbReference>
<dbReference type="GO" id="GO:0003682">
    <property type="term" value="F:chromatin binding"/>
    <property type="evidence" value="ECO:0007669"/>
    <property type="project" value="TreeGrafter"/>
</dbReference>
<accession>A0A0D2GUM4</accession>
<dbReference type="Proteomes" id="UP000053029">
    <property type="component" value="Unassembled WGS sequence"/>
</dbReference>
<dbReference type="Pfam" id="PF08514">
    <property type="entry name" value="STAG"/>
    <property type="match status" value="1"/>
</dbReference>